<evidence type="ECO:0000313" key="2">
    <source>
        <dbReference type="EMBL" id="CDY37422.1"/>
    </source>
</evidence>
<evidence type="ECO:0000313" key="3">
    <source>
        <dbReference type="Proteomes" id="UP000028999"/>
    </source>
</evidence>
<dbReference type="SMR" id="A0A078HHT3"/>
<dbReference type="SUPFAM" id="SSF54928">
    <property type="entry name" value="RNA-binding domain, RBD"/>
    <property type="match status" value="1"/>
</dbReference>
<dbReference type="PaxDb" id="3708-A0A078HHT3"/>
<reference evidence="1" key="3">
    <citation type="submission" date="2021-01" db="EMBL/GenBank/DDBJ databases">
        <authorList>
            <consortium name="Genoscope - CEA"/>
            <person name="William W."/>
        </authorList>
    </citation>
    <scope>NUCLEOTIDE SEQUENCE</scope>
</reference>
<dbReference type="EMBL" id="LK032400">
    <property type="protein sequence ID" value="CDY37422.1"/>
    <property type="molecule type" value="Genomic_DNA"/>
</dbReference>
<dbReference type="AlphaFoldDB" id="A0A078HHT3"/>
<keyword evidence="3" id="KW-1185">Reference proteome</keyword>
<dbReference type="Gramene" id="CDY37422">
    <property type="protein sequence ID" value="CDY37422"/>
    <property type="gene ID" value="GSBRNA2T00063999001"/>
</dbReference>
<reference evidence="2" key="2">
    <citation type="submission" date="2014-06" db="EMBL/GenBank/DDBJ databases">
        <authorList>
            <person name="Genoscope - CEA"/>
        </authorList>
    </citation>
    <scope>NUCLEOTIDE SEQUENCE</scope>
</reference>
<protein>
    <submittedName>
        <fullName evidence="1">(rape) hypothetical protein</fullName>
    </submittedName>
    <submittedName>
        <fullName evidence="2">BnaC08g45600D protein</fullName>
    </submittedName>
</protein>
<dbReference type="Proteomes" id="UP000028999">
    <property type="component" value="Unassembled WGS sequence"/>
</dbReference>
<proteinExistence type="predicted"/>
<evidence type="ECO:0000313" key="1">
    <source>
        <dbReference type="EMBL" id="CAF2116852.1"/>
    </source>
</evidence>
<reference evidence="2 3" key="1">
    <citation type="journal article" date="2014" name="Science">
        <title>Plant genetics. Early allopolyploid evolution in the post-Neolithic Brassica napus oilseed genome.</title>
        <authorList>
            <person name="Chalhoub B."/>
            <person name="Denoeud F."/>
            <person name="Liu S."/>
            <person name="Parkin I.A."/>
            <person name="Tang H."/>
            <person name="Wang X."/>
            <person name="Chiquet J."/>
            <person name="Belcram H."/>
            <person name="Tong C."/>
            <person name="Samans B."/>
            <person name="Correa M."/>
            <person name="Da Silva C."/>
            <person name="Just J."/>
            <person name="Falentin C."/>
            <person name="Koh C.S."/>
            <person name="Le Clainche I."/>
            <person name="Bernard M."/>
            <person name="Bento P."/>
            <person name="Noel B."/>
            <person name="Labadie K."/>
            <person name="Alberti A."/>
            <person name="Charles M."/>
            <person name="Arnaud D."/>
            <person name="Guo H."/>
            <person name="Daviaud C."/>
            <person name="Alamery S."/>
            <person name="Jabbari K."/>
            <person name="Zhao M."/>
            <person name="Edger P.P."/>
            <person name="Chelaifa H."/>
            <person name="Tack D."/>
            <person name="Lassalle G."/>
            <person name="Mestiri I."/>
            <person name="Schnel N."/>
            <person name="Le Paslier M.C."/>
            <person name="Fan G."/>
            <person name="Renault V."/>
            <person name="Bayer P.E."/>
            <person name="Golicz A.A."/>
            <person name="Manoli S."/>
            <person name="Lee T.H."/>
            <person name="Thi V.H."/>
            <person name="Chalabi S."/>
            <person name="Hu Q."/>
            <person name="Fan C."/>
            <person name="Tollenaere R."/>
            <person name="Lu Y."/>
            <person name="Battail C."/>
            <person name="Shen J."/>
            <person name="Sidebottom C.H."/>
            <person name="Wang X."/>
            <person name="Canaguier A."/>
            <person name="Chauveau A."/>
            <person name="Berard A."/>
            <person name="Deniot G."/>
            <person name="Guan M."/>
            <person name="Liu Z."/>
            <person name="Sun F."/>
            <person name="Lim Y.P."/>
            <person name="Lyons E."/>
            <person name="Town C.D."/>
            <person name="Bancroft I."/>
            <person name="Wang X."/>
            <person name="Meng J."/>
            <person name="Ma J."/>
            <person name="Pires J.C."/>
            <person name="King G.J."/>
            <person name="Brunel D."/>
            <person name="Delourme R."/>
            <person name="Renard M."/>
            <person name="Aury J.M."/>
            <person name="Adams K.L."/>
            <person name="Batley J."/>
            <person name="Snowdon R.J."/>
            <person name="Tost J."/>
            <person name="Edwards D."/>
            <person name="Zhou Y."/>
            <person name="Hua W."/>
            <person name="Sharpe A.G."/>
            <person name="Paterson A.H."/>
            <person name="Guan C."/>
            <person name="Wincker P."/>
        </authorList>
    </citation>
    <scope>NUCLEOTIDE SEQUENCE [LARGE SCALE GENOMIC DNA]</scope>
    <source>
        <strain evidence="3">cv. Darmor-bzh</strain>
    </source>
</reference>
<gene>
    <name evidence="2" type="primary">BnaC08g45600D</name>
    <name evidence="1" type="ORF">DARMORV10_C08P52760.1</name>
    <name evidence="2" type="ORF">GSBRNA2T00063999001</name>
</gene>
<dbReference type="Proteomes" id="UP001295469">
    <property type="component" value="Chromosome C08"/>
</dbReference>
<sequence>MYLSITFLEFGEQELAVAFQPYGKVVNAKVFVDKATGGFRSIWVKGMSVNDKWTLDSLKAQ</sequence>
<accession>A0A078HHT3</accession>
<dbReference type="EMBL" id="HG994372">
    <property type="protein sequence ID" value="CAF2116852.1"/>
    <property type="molecule type" value="Genomic_DNA"/>
</dbReference>
<dbReference type="GO" id="GO:0003676">
    <property type="term" value="F:nucleic acid binding"/>
    <property type="evidence" value="ECO:0007669"/>
    <property type="project" value="InterPro"/>
</dbReference>
<organism evidence="2 3">
    <name type="scientific">Brassica napus</name>
    <name type="common">Rape</name>
    <dbReference type="NCBI Taxonomy" id="3708"/>
    <lineage>
        <taxon>Eukaryota</taxon>
        <taxon>Viridiplantae</taxon>
        <taxon>Streptophyta</taxon>
        <taxon>Embryophyta</taxon>
        <taxon>Tracheophyta</taxon>
        <taxon>Spermatophyta</taxon>
        <taxon>Magnoliopsida</taxon>
        <taxon>eudicotyledons</taxon>
        <taxon>Gunneridae</taxon>
        <taxon>Pentapetalae</taxon>
        <taxon>rosids</taxon>
        <taxon>malvids</taxon>
        <taxon>Brassicales</taxon>
        <taxon>Brassicaceae</taxon>
        <taxon>Brassiceae</taxon>
        <taxon>Brassica</taxon>
    </lineage>
</organism>
<dbReference type="STRING" id="3708.A0A078HHT3"/>
<dbReference type="InterPro" id="IPR035979">
    <property type="entry name" value="RBD_domain_sf"/>
</dbReference>
<name>A0A078HHT3_BRANA</name>